<sequence length="196" mass="20204">MNRSTRPLALAAAALMLFGGCSAGSTQSTPAAPSSSAGGAGVLDRLGVQGKDAVATIDALDRSTDPRPIEGLQASVKADRLVITDDAGERSLPIPADKFYLSIAPYLQTTHDCFAHSLSGCQGEQVDKEMHITIVDGAGKKLVDKDVTTAGNGFVGFWLPRDTSGSVTATMGDKSGTVPFSTGADSPTCLTTLRMN</sequence>
<reference evidence="2 3" key="1">
    <citation type="submission" date="2017-02" db="EMBL/GenBank/DDBJ databases">
        <authorList>
            <person name="Peterson S.W."/>
        </authorList>
    </citation>
    <scope>NUCLEOTIDE SEQUENCE [LARGE SCALE GENOMIC DNA]</scope>
    <source>
        <strain evidence="2 3">LSP_Lj1</strain>
    </source>
</reference>
<evidence type="ECO:0000256" key="1">
    <source>
        <dbReference type="SAM" id="SignalP"/>
    </source>
</evidence>
<name>A0A1R4JTD2_9ACTN</name>
<evidence type="ECO:0000313" key="3">
    <source>
        <dbReference type="Proteomes" id="UP000188342"/>
    </source>
</evidence>
<proteinExistence type="predicted"/>
<dbReference type="InterPro" id="IPR047808">
    <property type="entry name" value="CueP-like"/>
</dbReference>
<dbReference type="RefSeq" id="WP_094764890.1">
    <property type="nucleotide sequence ID" value="NZ_FUKQ01000035.1"/>
</dbReference>
<dbReference type="NCBIfam" id="NF038094">
    <property type="entry name" value="CueP_fam"/>
    <property type="match status" value="1"/>
</dbReference>
<dbReference type="Proteomes" id="UP000188342">
    <property type="component" value="Unassembled WGS sequence"/>
</dbReference>
<keyword evidence="1" id="KW-0732">Signal</keyword>
<keyword evidence="3" id="KW-1185">Reference proteome</keyword>
<dbReference type="PROSITE" id="PS51257">
    <property type="entry name" value="PROKAR_LIPOPROTEIN"/>
    <property type="match status" value="1"/>
</dbReference>
<dbReference type="OrthoDB" id="73040at2"/>
<dbReference type="STRING" id="1255658.FM114_09380"/>
<feature type="signal peptide" evidence="1">
    <location>
        <begin position="1"/>
        <end position="23"/>
    </location>
</feature>
<gene>
    <name evidence="2" type="ORF">FM114_09380</name>
</gene>
<protein>
    <submittedName>
        <fullName evidence="2">Putative exported protein</fullName>
    </submittedName>
</protein>
<feature type="chain" id="PRO_5038988004" evidence="1">
    <location>
        <begin position="24"/>
        <end position="196"/>
    </location>
</feature>
<evidence type="ECO:0000313" key="2">
    <source>
        <dbReference type="EMBL" id="SJN35164.1"/>
    </source>
</evidence>
<dbReference type="EMBL" id="FUKQ01000035">
    <property type="protein sequence ID" value="SJN35164.1"/>
    <property type="molecule type" value="Genomic_DNA"/>
</dbReference>
<dbReference type="Pfam" id="PF21172">
    <property type="entry name" value="CueP"/>
    <property type="match status" value="1"/>
</dbReference>
<organism evidence="2 3">
    <name type="scientific">Luteococcus japonicus LSP_Lj1</name>
    <dbReference type="NCBI Taxonomy" id="1255658"/>
    <lineage>
        <taxon>Bacteria</taxon>
        <taxon>Bacillati</taxon>
        <taxon>Actinomycetota</taxon>
        <taxon>Actinomycetes</taxon>
        <taxon>Propionibacteriales</taxon>
        <taxon>Propionibacteriaceae</taxon>
        <taxon>Luteococcus</taxon>
    </lineage>
</organism>
<accession>A0A1R4JTD2</accession>
<dbReference type="Gene3D" id="2.60.40.3700">
    <property type="match status" value="1"/>
</dbReference>
<dbReference type="AlphaFoldDB" id="A0A1R4JTD2"/>